<evidence type="ECO:0000313" key="2">
    <source>
        <dbReference type="EMBL" id="TSC92912.1"/>
    </source>
</evidence>
<dbReference type="AlphaFoldDB" id="A0A554LJ74"/>
<feature type="region of interest" description="Disordered" evidence="1">
    <location>
        <begin position="341"/>
        <end position="390"/>
    </location>
</feature>
<name>A0A554LJ74_9BACT</name>
<gene>
    <name evidence="2" type="ORF">Athens101428_778</name>
</gene>
<feature type="compositionally biased region" description="Basic and acidic residues" evidence="1">
    <location>
        <begin position="351"/>
        <end position="390"/>
    </location>
</feature>
<feature type="region of interest" description="Disordered" evidence="1">
    <location>
        <begin position="249"/>
        <end position="268"/>
    </location>
</feature>
<dbReference type="EMBL" id="VMGN01000059">
    <property type="protein sequence ID" value="TSC92912.1"/>
    <property type="molecule type" value="Genomic_DNA"/>
</dbReference>
<evidence type="ECO:0000313" key="3">
    <source>
        <dbReference type="Proteomes" id="UP000316495"/>
    </source>
</evidence>
<evidence type="ECO:0000256" key="1">
    <source>
        <dbReference type="SAM" id="MobiDB-lite"/>
    </source>
</evidence>
<organism evidence="2 3">
    <name type="scientific">Candidatus Berkelbacteria bacterium Athens1014_28</name>
    <dbReference type="NCBI Taxonomy" id="2017145"/>
    <lineage>
        <taxon>Bacteria</taxon>
        <taxon>Candidatus Berkelbacteria</taxon>
    </lineage>
</organism>
<reference evidence="2 3" key="1">
    <citation type="submission" date="2017-07" db="EMBL/GenBank/DDBJ databases">
        <title>Mechanisms for carbon and nitrogen cycling indicate functional differentiation within the Candidate Phyla Radiation.</title>
        <authorList>
            <person name="Danczak R.E."/>
            <person name="Johnston M.D."/>
            <person name="Kenah C."/>
            <person name="Slattery M."/>
            <person name="Wrighton K.C."/>
            <person name="Wilkins M.J."/>
        </authorList>
    </citation>
    <scope>NUCLEOTIDE SEQUENCE [LARGE SCALE GENOMIC DNA]</scope>
    <source>
        <strain evidence="2">Athens1014_28</strain>
    </source>
</reference>
<dbReference type="Proteomes" id="UP000316495">
    <property type="component" value="Unassembled WGS sequence"/>
</dbReference>
<protein>
    <submittedName>
        <fullName evidence="2">Uncharacterized protein</fullName>
    </submittedName>
</protein>
<feature type="compositionally biased region" description="Basic and acidic residues" evidence="1">
    <location>
        <begin position="1"/>
        <end position="31"/>
    </location>
</feature>
<accession>A0A554LJ74</accession>
<proteinExistence type="predicted"/>
<feature type="region of interest" description="Disordered" evidence="1">
    <location>
        <begin position="1"/>
        <end position="33"/>
    </location>
</feature>
<comment type="caution">
    <text evidence="2">The sequence shown here is derived from an EMBL/GenBank/DDBJ whole genome shotgun (WGS) entry which is preliminary data.</text>
</comment>
<sequence>MYTHNQKEVPEMASDDKGPNGNQEERTEKQPLKPAKLWLRTVKMATAILNDPKSRHNGQRVFVGNGVVEQVIDCFDYPNTKQGMSAWVTPGACLTDYACAYPGSLIPVNARISDRPGDDLYITSMAWELWEKATLVEAHTWVSDQIVAAAKRLVSGFPLPAINEIQSAYGMKDWERAEAALAMVEKFEQLLVADDELNGLNWESFCVVVERAEKAAAMKQVAVHQGAKFAGDDTERVFAALDTVLAAKTSTTPAKDEPAPKPVPEPVAPIHTCGDAGTGETEATHALREALALQQSAPAPEPPAEEDLGIELEEPAPEITLEQAREIGREAIAARREAVGLEAPVVGQAQGDRHREQCRGHRQRGGDGEGGDHGDDRGRDSTRAGDAVVR</sequence>